<name>A0A9P6U4I2_9FUNG</name>
<feature type="compositionally biased region" description="Low complexity" evidence="1">
    <location>
        <begin position="87"/>
        <end position="117"/>
    </location>
</feature>
<evidence type="ECO:0000313" key="3">
    <source>
        <dbReference type="EMBL" id="KAG0259353.1"/>
    </source>
</evidence>
<feature type="compositionally biased region" description="Polar residues" evidence="1">
    <location>
        <begin position="1"/>
        <end position="21"/>
    </location>
</feature>
<feature type="compositionally biased region" description="Low complexity" evidence="1">
    <location>
        <begin position="453"/>
        <end position="505"/>
    </location>
</feature>
<dbReference type="AlphaFoldDB" id="A0A9P6U4I2"/>
<dbReference type="Gene3D" id="2.60.40.640">
    <property type="match status" value="2"/>
</dbReference>
<feature type="domain" description="Arrestin C-terminal-like" evidence="2">
    <location>
        <begin position="304"/>
        <end position="585"/>
    </location>
</feature>
<proteinExistence type="predicted"/>
<feature type="compositionally biased region" description="Polar residues" evidence="1">
    <location>
        <begin position="388"/>
        <end position="397"/>
    </location>
</feature>
<dbReference type="Proteomes" id="UP000807716">
    <property type="component" value="Unassembled WGS sequence"/>
</dbReference>
<feature type="region of interest" description="Disordered" evidence="1">
    <location>
        <begin position="1"/>
        <end position="191"/>
    </location>
</feature>
<dbReference type="InterPro" id="IPR011022">
    <property type="entry name" value="Arrestin_C-like"/>
</dbReference>
<protein>
    <recommendedName>
        <fullName evidence="2">Arrestin C-terminal-like domain-containing protein</fullName>
    </recommendedName>
</protein>
<evidence type="ECO:0000256" key="1">
    <source>
        <dbReference type="SAM" id="MobiDB-lite"/>
    </source>
</evidence>
<organism evidence="3 4">
    <name type="scientific">Actinomortierella ambigua</name>
    <dbReference type="NCBI Taxonomy" id="1343610"/>
    <lineage>
        <taxon>Eukaryota</taxon>
        <taxon>Fungi</taxon>
        <taxon>Fungi incertae sedis</taxon>
        <taxon>Mucoromycota</taxon>
        <taxon>Mortierellomycotina</taxon>
        <taxon>Mortierellomycetes</taxon>
        <taxon>Mortierellales</taxon>
        <taxon>Mortierellaceae</taxon>
        <taxon>Actinomortierella</taxon>
    </lineage>
</organism>
<reference evidence="3" key="1">
    <citation type="journal article" date="2020" name="Fungal Divers.">
        <title>Resolving the Mortierellaceae phylogeny through synthesis of multi-gene phylogenetics and phylogenomics.</title>
        <authorList>
            <person name="Vandepol N."/>
            <person name="Liber J."/>
            <person name="Desiro A."/>
            <person name="Na H."/>
            <person name="Kennedy M."/>
            <person name="Barry K."/>
            <person name="Grigoriev I.V."/>
            <person name="Miller A.N."/>
            <person name="O'Donnell K."/>
            <person name="Stajich J.E."/>
            <person name="Bonito G."/>
        </authorList>
    </citation>
    <scope>NUCLEOTIDE SEQUENCE</scope>
    <source>
        <strain evidence="3">BC1065</strain>
    </source>
</reference>
<keyword evidence="4" id="KW-1185">Reference proteome</keyword>
<dbReference type="SMART" id="SM01017">
    <property type="entry name" value="Arrestin_C"/>
    <property type="match status" value="1"/>
</dbReference>
<dbReference type="OrthoDB" id="2333384at2759"/>
<dbReference type="EMBL" id="JAAAJB010000287">
    <property type="protein sequence ID" value="KAG0259353.1"/>
    <property type="molecule type" value="Genomic_DNA"/>
</dbReference>
<evidence type="ECO:0000259" key="2">
    <source>
        <dbReference type="SMART" id="SM01017"/>
    </source>
</evidence>
<feature type="compositionally biased region" description="Low complexity" evidence="1">
    <location>
        <begin position="144"/>
        <end position="160"/>
    </location>
</feature>
<feature type="compositionally biased region" description="Low complexity" evidence="1">
    <location>
        <begin position="40"/>
        <end position="56"/>
    </location>
</feature>
<gene>
    <name evidence="3" type="ORF">DFQ27_004095</name>
</gene>
<sequence>MSAVNISTMSQWNDPVFNDSTPVYAPSYDSPNFEHLFTGTSPPSSSPLSTSAPSAPRQSVETISSNPEAVATASSASSIPEEEEIEASSSNVDSSSSATTATTAATSVSSSSSTSSSTRRRTETRNQSPSEKFTLPTARVNGGSATTPTAPTTSVTDPVSAPSTTAEPEQEISTTASPIPEPEVVRPPEPEPEPKAVLMQPGNYVIPFSIRIPSNSVMSLPGSFSDPVGHISYQLKAIMKQIIPPTNNDGPRTPPRPAKVEPTYTSAPEVIKLMPMNDPQRMPFYTAPYETPTLKAGVGHWVWSTGFLEARAWIPKQCFRPGRMVPLVIYIVNHSDAKQVAVEATLCKCLHYGSGLAKLREMAEQGLLPPNASSTMDWETGFQDDHSSMQSYPTAMATTTTPSFSPLSSRNRQRANQDTLPSPPGSPSANDFSPTTPSSERSRSPEGSLYGYSSATMPSSPSMGSTSMGSLSSQLESLAATSSSSSSSSSPPTTATTTTTLQLPQVQHQREKLVKLRATIGCQQAIDREIQKTLMVPIPATVGYSILNAPLLEVSYEVVVKIRVDKAYSRGIRLEVPIVVVVPEEGDMEEEEGLMLGAGVDYQAMLSMTDLHSGAGAGAGAGTVAGNSGGNYAIGARGRLGAGTGGDSTTSFGDTNVRYGFSLDDDYVECPPYEPPSVSSGWGWEREILAYSLALEQYEIPLAKRCQWSVLG</sequence>
<dbReference type="InterPro" id="IPR014752">
    <property type="entry name" value="Arrestin-like_C"/>
</dbReference>
<feature type="compositionally biased region" description="Polar residues" evidence="1">
    <location>
        <begin position="161"/>
        <end position="177"/>
    </location>
</feature>
<evidence type="ECO:0000313" key="4">
    <source>
        <dbReference type="Proteomes" id="UP000807716"/>
    </source>
</evidence>
<comment type="caution">
    <text evidence="3">The sequence shown here is derived from an EMBL/GenBank/DDBJ whole genome shotgun (WGS) entry which is preliminary data.</text>
</comment>
<feature type="region of interest" description="Disordered" evidence="1">
    <location>
        <begin position="368"/>
        <end position="507"/>
    </location>
</feature>
<accession>A0A9P6U4I2</accession>
<feature type="compositionally biased region" description="Polar residues" evidence="1">
    <location>
        <begin position="57"/>
        <end position="67"/>
    </location>
</feature>
<feature type="compositionally biased region" description="Low complexity" evidence="1">
    <location>
        <begin position="398"/>
        <end position="409"/>
    </location>
</feature>